<protein>
    <submittedName>
        <fullName evidence="1">Uncharacterized protein</fullName>
    </submittedName>
</protein>
<dbReference type="EMBL" id="CACRXK020018148">
    <property type="protein sequence ID" value="CAB4032126.1"/>
    <property type="molecule type" value="Genomic_DNA"/>
</dbReference>
<accession>A0A7D9JL77</accession>
<proteinExistence type="predicted"/>
<name>A0A7D9JL77_PARCT</name>
<dbReference type="OrthoDB" id="2194416at2759"/>
<feature type="non-terminal residue" evidence="1">
    <location>
        <position position="1"/>
    </location>
</feature>
<evidence type="ECO:0000313" key="2">
    <source>
        <dbReference type="Proteomes" id="UP001152795"/>
    </source>
</evidence>
<sequence>KYHQGNQFAGCINHKAILEEGTKEIRGEEATWQWLRKGTLKKETEGMILAAQNQALRTKWMRHHIDKEFEISSDCLER</sequence>
<organism evidence="1 2">
    <name type="scientific">Paramuricea clavata</name>
    <name type="common">Red gorgonian</name>
    <name type="synonym">Violescent sea-whip</name>
    <dbReference type="NCBI Taxonomy" id="317549"/>
    <lineage>
        <taxon>Eukaryota</taxon>
        <taxon>Metazoa</taxon>
        <taxon>Cnidaria</taxon>
        <taxon>Anthozoa</taxon>
        <taxon>Octocorallia</taxon>
        <taxon>Malacalcyonacea</taxon>
        <taxon>Plexauridae</taxon>
        <taxon>Paramuricea</taxon>
    </lineage>
</organism>
<feature type="non-terminal residue" evidence="1">
    <location>
        <position position="78"/>
    </location>
</feature>
<evidence type="ECO:0000313" key="1">
    <source>
        <dbReference type="EMBL" id="CAB4032126.1"/>
    </source>
</evidence>
<reference evidence="1" key="1">
    <citation type="submission" date="2020-04" db="EMBL/GenBank/DDBJ databases">
        <authorList>
            <person name="Alioto T."/>
            <person name="Alioto T."/>
            <person name="Gomez Garrido J."/>
        </authorList>
    </citation>
    <scope>NUCLEOTIDE SEQUENCE</scope>
    <source>
        <strain evidence="1">A484AB</strain>
    </source>
</reference>
<comment type="caution">
    <text evidence="1">The sequence shown here is derived from an EMBL/GenBank/DDBJ whole genome shotgun (WGS) entry which is preliminary data.</text>
</comment>
<keyword evidence="2" id="KW-1185">Reference proteome</keyword>
<gene>
    <name evidence="1" type="ORF">PACLA_8A001801</name>
</gene>
<dbReference type="Proteomes" id="UP001152795">
    <property type="component" value="Unassembled WGS sequence"/>
</dbReference>
<dbReference type="AlphaFoldDB" id="A0A7D9JL77"/>